<reference evidence="5" key="2">
    <citation type="journal article" date="2021" name="Sci. Data">
        <title>Chromosome-scale genome sequencing, assembly and annotation of six genomes from subfamily Leishmaniinae.</title>
        <authorList>
            <person name="Almutairi H."/>
            <person name="Urbaniak M.D."/>
            <person name="Bates M.D."/>
            <person name="Jariyapan N."/>
            <person name="Kwakye-Nuako G."/>
            <person name="Thomaz Soccol V."/>
            <person name="Al-Salem W.S."/>
            <person name="Dillon R.J."/>
            <person name="Bates P.A."/>
            <person name="Gatherer D."/>
        </authorList>
    </citation>
    <scope>NUCLEOTIDE SEQUENCE [LARGE SCALE GENOMIC DNA]</scope>
</reference>
<accession>A0A836GLN8</accession>
<dbReference type="PANTHER" id="PTHR47267:SF4">
    <property type="entry name" value="PYRIDOXAL PHOSPHATE PHOSPHATASE YIGL"/>
    <property type="match status" value="1"/>
</dbReference>
<proteinExistence type="predicted"/>
<dbReference type="PANTHER" id="PTHR47267">
    <property type="match status" value="1"/>
</dbReference>
<evidence type="ECO:0000256" key="1">
    <source>
        <dbReference type="ARBA" id="ARBA00001946"/>
    </source>
</evidence>
<organism evidence="4 5">
    <name type="scientific">Leishmania orientalis</name>
    <dbReference type="NCBI Taxonomy" id="2249476"/>
    <lineage>
        <taxon>Eukaryota</taxon>
        <taxon>Discoba</taxon>
        <taxon>Euglenozoa</taxon>
        <taxon>Kinetoplastea</taxon>
        <taxon>Metakinetoplastina</taxon>
        <taxon>Trypanosomatida</taxon>
        <taxon>Trypanosomatidae</taxon>
        <taxon>Leishmaniinae</taxon>
        <taxon>Leishmania</taxon>
    </lineage>
</organism>
<dbReference type="Gene3D" id="3.40.50.1000">
    <property type="entry name" value="HAD superfamily/HAD-like"/>
    <property type="match status" value="2"/>
</dbReference>
<dbReference type="SUPFAM" id="SSF56784">
    <property type="entry name" value="HAD-like"/>
    <property type="match status" value="1"/>
</dbReference>
<dbReference type="KEGG" id="loi:92359817"/>
<dbReference type="RefSeq" id="XP_067061820.1">
    <property type="nucleotide sequence ID" value="XM_067205883.1"/>
</dbReference>
<gene>
    <name evidence="4" type="ORF">LSCM4_03889</name>
</gene>
<sequence length="379" mass="41593">MRPSAPFRIVASDMDGTVLNSNHDITEYTMETLFQLSVHYGVQFIFATGRHHLSVEKAREELSAYFSKRFSEHRASVKTHSPSKGTDADYEHMATDGSPPGFFLVTSNGARIHDPRGKLIVSHNLDTDIVEALYQQYGLPYTSRHGPRAVIQQRLDSSPSVSAAVAAAADNGFMEGDDENPEEIVSTSAYTTGSWFLTAPFMPLPELERKFGVRPFVVPFDSEDPQNATSSVFDSFPLEGVGKVCFRCSDPNILDAMEREIRHQFGDRVSVALSSTRCLDVMPGDVSKASALKEIVDLLSSQNAPGHHSTRPPTMKDVIAFGDSMNDETMLEAAGKGCIMKNALERLKKALPNCEVIGNNEADGVAVKLREIFHIPPKA</sequence>
<protein>
    <recommendedName>
        <fullName evidence="6">Haloacid dehalogenase-like hydrolase-like protein</fullName>
    </recommendedName>
</protein>
<dbReference type="SMR" id="A0A836GLN8"/>
<dbReference type="Gene3D" id="3.30.1240.10">
    <property type="match status" value="1"/>
</dbReference>
<dbReference type="Pfam" id="PF08282">
    <property type="entry name" value="Hydrolase_3"/>
    <property type="match status" value="2"/>
</dbReference>
<comment type="cofactor">
    <cofactor evidence="1">
        <name>Mg(2+)</name>
        <dbReference type="ChEBI" id="CHEBI:18420"/>
    </cofactor>
</comment>
<dbReference type="EMBL" id="JAFHLR010000028">
    <property type="protein sequence ID" value="KAG5474714.1"/>
    <property type="molecule type" value="Genomic_DNA"/>
</dbReference>
<dbReference type="Proteomes" id="UP000674143">
    <property type="component" value="Unassembled WGS sequence"/>
</dbReference>
<dbReference type="GO" id="GO:0016787">
    <property type="term" value="F:hydrolase activity"/>
    <property type="evidence" value="ECO:0007669"/>
    <property type="project" value="UniProtKB-KW"/>
</dbReference>
<evidence type="ECO:0000313" key="5">
    <source>
        <dbReference type="Proteomes" id="UP000674143"/>
    </source>
</evidence>
<evidence type="ECO:0000256" key="2">
    <source>
        <dbReference type="ARBA" id="ARBA00022801"/>
    </source>
</evidence>
<dbReference type="InterPro" id="IPR023214">
    <property type="entry name" value="HAD_sf"/>
</dbReference>
<keyword evidence="5" id="KW-1185">Reference proteome</keyword>
<evidence type="ECO:0000256" key="3">
    <source>
        <dbReference type="ARBA" id="ARBA00022842"/>
    </source>
</evidence>
<evidence type="ECO:0008006" key="6">
    <source>
        <dbReference type="Google" id="ProtNLM"/>
    </source>
</evidence>
<dbReference type="AlphaFoldDB" id="A0A836GLN8"/>
<keyword evidence="2" id="KW-0378">Hydrolase</keyword>
<evidence type="ECO:0000313" key="4">
    <source>
        <dbReference type="EMBL" id="KAG5474714.1"/>
    </source>
</evidence>
<dbReference type="PROSITE" id="PS01228">
    <property type="entry name" value="COF_1"/>
    <property type="match status" value="1"/>
</dbReference>
<reference evidence="5" key="1">
    <citation type="journal article" date="2021" name="Microbiol. Resour. Announc.">
        <title>LGAAP: Leishmaniinae Genome Assembly and Annotation Pipeline.</title>
        <authorList>
            <person name="Almutairi H."/>
            <person name="Urbaniak M.D."/>
            <person name="Bates M.D."/>
            <person name="Jariyapan N."/>
            <person name="Kwakye-Nuako G."/>
            <person name="Thomaz-Soccol V."/>
            <person name="Al-Salem W.S."/>
            <person name="Dillon R.J."/>
            <person name="Bates P.A."/>
            <person name="Gatherer D."/>
        </authorList>
    </citation>
    <scope>NUCLEOTIDE SEQUENCE [LARGE SCALE GENOMIC DNA]</scope>
</reference>
<dbReference type="GeneID" id="92359817"/>
<keyword evidence="3" id="KW-0460">Magnesium</keyword>
<comment type="caution">
    <text evidence="4">The sequence shown here is derived from an EMBL/GenBank/DDBJ whole genome shotgun (WGS) entry which is preliminary data.</text>
</comment>
<name>A0A836GLN8_9TRYP</name>
<dbReference type="InterPro" id="IPR036412">
    <property type="entry name" value="HAD-like_sf"/>
</dbReference>
<dbReference type="PROSITE" id="PS01229">
    <property type="entry name" value="COF_2"/>
    <property type="match status" value="1"/>
</dbReference>